<organism evidence="1 2">
    <name type="scientific">Cohnella faecalis</name>
    <dbReference type="NCBI Taxonomy" id="2315694"/>
    <lineage>
        <taxon>Bacteria</taxon>
        <taxon>Bacillati</taxon>
        <taxon>Bacillota</taxon>
        <taxon>Bacilli</taxon>
        <taxon>Bacillales</taxon>
        <taxon>Paenibacillaceae</taxon>
        <taxon>Cohnella</taxon>
    </lineage>
</organism>
<reference evidence="1 2" key="1">
    <citation type="submission" date="2018-09" db="EMBL/GenBank/DDBJ databases">
        <title>Cohnella cavernae sp. nov., isolated from a karst cave.</title>
        <authorList>
            <person name="Zhu H."/>
        </authorList>
    </citation>
    <scope>NUCLEOTIDE SEQUENCE [LARGE SCALE GENOMIC DNA]</scope>
    <source>
        <strain evidence="1 2">K2E09-144</strain>
    </source>
</reference>
<accession>A0A398D1H6</accession>
<dbReference type="EMBL" id="QXJM01000007">
    <property type="protein sequence ID" value="RIE05351.1"/>
    <property type="molecule type" value="Genomic_DNA"/>
</dbReference>
<sequence>MFATLVLIFEIAEKSLNPEKYKEIRLERCYSGNWNVRNRFQYISTFDSVKNSPIGAMAYKIRYEDETGFKIYSHNKSKSVFIKRFHFYLKMMPSISKALKNLT</sequence>
<dbReference type="Proteomes" id="UP000266340">
    <property type="component" value="Unassembled WGS sequence"/>
</dbReference>
<evidence type="ECO:0000313" key="2">
    <source>
        <dbReference type="Proteomes" id="UP000266340"/>
    </source>
</evidence>
<keyword evidence="2" id="KW-1185">Reference proteome</keyword>
<protein>
    <submittedName>
        <fullName evidence="1">Uncharacterized protein</fullName>
    </submittedName>
</protein>
<name>A0A398D1H6_9BACL</name>
<comment type="caution">
    <text evidence="1">The sequence shown here is derived from an EMBL/GenBank/DDBJ whole genome shotgun (WGS) entry which is preliminary data.</text>
</comment>
<dbReference type="AlphaFoldDB" id="A0A398D1H6"/>
<proteinExistence type="predicted"/>
<evidence type="ECO:0000313" key="1">
    <source>
        <dbReference type="EMBL" id="RIE05351.1"/>
    </source>
</evidence>
<gene>
    <name evidence="1" type="ORF">D3H35_00740</name>
</gene>